<dbReference type="AlphaFoldDB" id="A0A1J1D1Y5"/>
<dbReference type="EMBL" id="CP009225">
    <property type="protein sequence ID" value="AKC63415.1"/>
    <property type="molecule type" value="Genomic_DNA"/>
</dbReference>
<reference evidence="1 3" key="2">
    <citation type="journal article" date="2015" name="PLoS ONE">
        <title>A universal mariner transposon system for forward genetic studies in the genus clostridium.</title>
        <authorList>
            <person name="Zhang Y."/>
            <person name="Grosse-Honebrink A."/>
            <person name="Minton N.P."/>
        </authorList>
    </citation>
    <scope>NUCLEOTIDE SEQUENCE [LARGE SCALE GENOMIC DNA]</scope>
    <source>
        <strain evidence="1 3">NCIMB 10696</strain>
    </source>
</reference>
<name>A0A1J1D1Y5_CLOSG</name>
<accession>A0A1V9IMS4</accession>
<evidence type="ECO:0000313" key="4">
    <source>
        <dbReference type="Proteomes" id="UP000182204"/>
    </source>
</evidence>
<reference evidence="1" key="1">
    <citation type="submission" date="2014-08" db="EMBL/GenBank/DDBJ databases">
        <authorList>
            <person name="Kubiak A."/>
            <person name="Poehlein A."/>
            <person name="Daniel R."/>
            <person name="Minton N.P."/>
        </authorList>
    </citation>
    <scope>NUCLEOTIDE SEQUENCE</scope>
    <source>
        <strain evidence="1">NCIMB 10696</strain>
    </source>
</reference>
<evidence type="ECO:0000313" key="2">
    <source>
        <dbReference type="EMBL" id="APH15164.1"/>
    </source>
</evidence>
<evidence type="ECO:0000313" key="3">
    <source>
        <dbReference type="Proteomes" id="UP000033052"/>
    </source>
</evidence>
<dbReference type="Proteomes" id="UP000182204">
    <property type="component" value="Chromosome"/>
</dbReference>
<protein>
    <submittedName>
        <fullName evidence="1">Uncharacterized protein</fullName>
    </submittedName>
</protein>
<gene>
    <name evidence="1" type="ORF">CLSPO_c26950</name>
    <name evidence="2" type="ORF">NPD5_3319</name>
</gene>
<accession>A0A1J1D1Y5</accession>
<reference evidence="2 4" key="3">
    <citation type="submission" date="2015-11" db="EMBL/GenBank/DDBJ databases">
        <authorList>
            <person name="Hill K.K."/>
            <person name="Shirey T.B."/>
            <person name="Raphael B."/>
            <person name="Daligault H.E."/>
            <person name="Davenport K.W."/>
            <person name="Bruce D.C."/>
            <person name="Foley B.T."/>
            <person name="Johnson S.L."/>
        </authorList>
    </citation>
    <scope>NUCLEOTIDE SEQUENCE [LARGE SCALE GENOMIC DNA]</scope>
    <source>
        <strain evidence="2 4">CDC_1632</strain>
    </source>
</reference>
<dbReference type="Proteomes" id="UP000033052">
    <property type="component" value="Chromosome"/>
</dbReference>
<proteinExistence type="predicted"/>
<dbReference type="EMBL" id="CP013243">
    <property type="protein sequence ID" value="APH15164.1"/>
    <property type="molecule type" value="Genomic_DNA"/>
</dbReference>
<sequence>MIKIDEKALKIAKEKNSNFIINLITTTCGG</sequence>
<organism evidence="1 3">
    <name type="scientific">Clostridium sporogenes</name>
    <dbReference type="NCBI Taxonomy" id="1509"/>
    <lineage>
        <taxon>Bacteria</taxon>
        <taxon>Bacillati</taxon>
        <taxon>Bacillota</taxon>
        <taxon>Clostridia</taxon>
        <taxon>Eubacteriales</taxon>
        <taxon>Clostridiaceae</taxon>
        <taxon>Clostridium</taxon>
    </lineage>
</organism>
<dbReference type="KEGG" id="cld:CLSPO_c26950"/>
<evidence type="ECO:0000313" key="1">
    <source>
        <dbReference type="EMBL" id="AKC63415.1"/>
    </source>
</evidence>